<feature type="transmembrane region" description="Helical" evidence="2">
    <location>
        <begin position="293"/>
        <end position="313"/>
    </location>
</feature>
<dbReference type="EMBL" id="HBNS01011777">
    <property type="protein sequence ID" value="CAE4596976.1"/>
    <property type="molecule type" value="Transcribed_RNA"/>
</dbReference>
<keyword evidence="2" id="KW-0472">Membrane</keyword>
<feature type="transmembrane region" description="Helical" evidence="2">
    <location>
        <begin position="192"/>
        <end position="209"/>
    </location>
</feature>
<sequence length="403" mass="46752">MRRPPKNDGYDQDHNNRGDDDVLTSYEHRGAETDIIKRRRKQQHGALERPQTANNQGEKSHPYNDSISPLMERSLLDEIVSSTHRRRRRSPRGSPSRASSSRFNEHDDAAASDFGLSSSTNFISRFDKSHLAKHTMMEKEEHRRYTNPAPPLNDFLLEDDAYRDLLLGNKQKKSIYDGLQHVNGVDVATGCAWFSGIGMMFLLFVGFLIQSQPFYINGIKQQRQGNSYREKMKKYTISIVYEDDNIISGSDNTRGGEFSTPKMGGRRTQWESVKNSYKNGNDDYKMIKEASNAFKAAAAYFLTLVLSLTYIQIHDKISFDIKSMLITPSHLRYYWLSIYRKYHRRNYINIPDTSSNVPDFHVYTEPDGNVYQQGRSYGIWSKMIKLKSRVLERRKTANRKKRK</sequence>
<evidence type="ECO:0000256" key="2">
    <source>
        <dbReference type="SAM" id="Phobius"/>
    </source>
</evidence>
<feature type="compositionally biased region" description="Polar residues" evidence="1">
    <location>
        <begin position="51"/>
        <end position="67"/>
    </location>
</feature>
<evidence type="ECO:0000256" key="1">
    <source>
        <dbReference type="SAM" id="MobiDB-lite"/>
    </source>
</evidence>
<dbReference type="AlphaFoldDB" id="A0A7S4UNY0"/>
<evidence type="ECO:0000313" key="3">
    <source>
        <dbReference type="EMBL" id="CAE4596976.1"/>
    </source>
</evidence>
<name>A0A7S4UNY0_9STRA</name>
<proteinExistence type="predicted"/>
<feature type="region of interest" description="Disordered" evidence="1">
    <location>
        <begin position="1"/>
        <end position="105"/>
    </location>
</feature>
<keyword evidence="2" id="KW-1133">Transmembrane helix</keyword>
<protein>
    <submittedName>
        <fullName evidence="3">Uncharacterized protein</fullName>
    </submittedName>
</protein>
<gene>
    <name evidence="3" type="ORF">DBRI00130_LOCUS9520</name>
</gene>
<feature type="compositionally biased region" description="Basic and acidic residues" evidence="1">
    <location>
        <begin position="1"/>
        <end position="36"/>
    </location>
</feature>
<reference evidence="3" key="1">
    <citation type="submission" date="2021-01" db="EMBL/GenBank/DDBJ databases">
        <authorList>
            <person name="Corre E."/>
            <person name="Pelletier E."/>
            <person name="Niang G."/>
            <person name="Scheremetjew M."/>
            <person name="Finn R."/>
            <person name="Kale V."/>
            <person name="Holt S."/>
            <person name="Cochrane G."/>
            <person name="Meng A."/>
            <person name="Brown T."/>
            <person name="Cohen L."/>
        </authorList>
    </citation>
    <scope>NUCLEOTIDE SEQUENCE</scope>
    <source>
        <strain evidence="3">GSO104</strain>
    </source>
</reference>
<keyword evidence="2" id="KW-0812">Transmembrane</keyword>
<organism evidence="3">
    <name type="scientific">Ditylum brightwellii</name>
    <dbReference type="NCBI Taxonomy" id="49249"/>
    <lineage>
        <taxon>Eukaryota</taxon>
        <taxon>Sar</taxon>
        <taxon>Stramenopiles</taxon>
        <taxon>Ochrophyta</taxon>
        <taxon>Bacillariophyta</taxon>
        <taxon>Mediophyceae</taxon>
        <taxon>Lithodesmiophycidae</taxon>
        <taxon>Lithodesmiales</taxon>
        <taxon>Lithodesmiaceae</taxon>
        <taxon>Ditylum</taxon>
    </lineage>
</organism>
<feature type="compositionally biased region" description="Low complexity" evidence="1">
    <location>
        <begin position="92"/>
        <end position="102"/>
    </location>
</feature>
<accession>A0A7S4UNY0</accession>